<dbReference type="InterPro" id="IPR045526">
    <property type="entry name" value="DUF6471"/>
</dbReference>
<dbReference type="SUPFAM" id="SSF47413">
    <property type="entry name" value="lambda repressor-like DNA-binding domains"/>
    <property type="match status" value="1"/>
</dbReference>
<dbReference type="PROSITE" id="PS50943">
    <property type="entry name" value="HTH_CROC1"/>
    <property type="match status" value="1"/>
</dbReference>
<gene>
    <name evidence="3" type="ORF">H9Q76_04670</name>
</gene>
<reference evidence="3 4" key="1">
    <citation type="submission" date="2020-08" db="EMBL/GenBank/DDBJ databases">
        <authorList>
            <person name="Liu C."/>
            <person name="Sun Q."/>
        </authorList>
    </citation>
    <scope>NUCLEOTIDE SEQUENCE [LARGE SCALE GENOMIC DNA]</scope>
    <source>
        <strain evidence="3 4">NSJ-4</strain>
    </source>
</reference>
<keyword evidence="4" id="KW-1185">Reference proteome</keyword>
<dbReference type="Gene3D" id="1.10.260.40">
    <property type="entry name" value="lambda repressor-like DNA-binding domains"/>
    <property type="match status" value="1"/>
</dbReference>
<proteinExistence type="predicted"/>
<evidence type="ECO:0000313" key="3">
    <source>
        <dbReference type="EMBL" id="QNM01030.1"/>
    </source>
</evidence>
<dbReference type="KEGG" id="wcp:H9Q76_04670"/>
<dbReference type="GO" id="GO:0003677">
    <property type="term" value="F:DNA binding"/>
    <property type="evidence" value="ECO:0007669"/>
    <property type="project" value="InterPro"/>
</dbReference>
<organism evidence="3 4">
    <name type="scientific">Wujia chipingensis</name>
    <dbReference type="NCBI Taxonomy" id="2763670"/>
    <lineage>
        <taxon>Bacteria</taxon>
        <taxon>Bacillati</taxon>
        <taxon>Bacillota</taxon>
        <taxon>Clostridia</taxon>
        <taxon>Lachnospirales</taxon>
        <taxon>Lachnospiraceae</taxon>
        <taxon>Wujia</taxon>
    </lineage>
</organism>
<protein>
    <submittedName>
        <fullName evidence="3">Helix-turn-helix transcriptional regulator</fullName>
    </submittedName>
</protein>
<dbReference type="Proteomes" id="UP000515819">
    <property type="component" value="Chromosome"/>
</dbReference>
<feature type="region of interest" description="Disordered" evidence="1">
    <location>
        <begin position="71"/>
        <end position="109"/>
    </location>
</feature>
<dbReference type="Pfam" id="PF20075">
    <property type="entry name" value="DUF6471"/>
    <property type="match status" value="1"/>
</dbReference>
<feature type="domain" description="HTH cro/C1-type" evidence="2">
    <location>
        <begin position="7"/>
        <end position="34"/>
    </location>
</feature>
<dbReference type="InterPro" id="IPR010982">
    <property type="entry name" value="Lambda_DNA-bd_dom_sf"/>
</dbReference>
<dbReference type="EMBL" id="CP060632">
    <property type="protein sequence ID" value="QNM01030.1"/>
    <property type="molecule type" value="Genomic_DNA"/>
</dbReference>
<dbReference type="AlphaFoldDB" id="A0A7G9FR48"/>
<name>A0A7G9FR48_9FIRM</name>
<evidence type="ECO:0000313" key="4">
    <source>
        <dbReference type="Proteomes" id="UP000515819"/>
    </source>
</evidence>
<sequence>MSAKTVIKEIIKAKNISQAELAEATNTTRQNLSNKMTRDKFSSLELVEIADALEMNLILKDKADGTEYIIDYPEDEKGKSKRNMTEEEKKAAQKKSEETKARNAKKQIQ</sequence>
<dbReference type="InterPro" id="IPR001387">
    <property type="entry name" value="Cro/C1-type_HTH"/>
</dbReference>
<evidence type="ECO:0000256" key="1">
    <source>
        <dbReference type="SAM" id="MobiDB-lite"/>
    </source>
</evidence>
<evidence type="ECO:0000259" key="2">
    <source>
        <dbReference type="PROSITE" id="PS50943"/>
    </source>
</evidence>
<feature type="compositionally biased region" description="Basic and acidic residues" evidence="1">
    <location>
        <begin position="75"/>
        <end position="101"/>
    </location>
</feature>
<accession>A0A7G9FR48</accession>
<dbReference type="CDD" id="cd00093">
    <property type="entry name" value="HTH_XRE"/>
    <property type="match status" value="1"/>
</dbReference>